<evidence type="ECO:0000256" key="1">
    <source>
        <dbReference type="ARBA" id="ARBA00022801"/>
    </source>
</evidence>
<dbReference type="Gene3D" id="3.40.710.10">
    <property type="entry name" value="DD-peptidase/beta-lactamase superfamily"/>
    <property type="match status" value="1"/>
</dbReference>
<evidence type="ECO:0000259" key="2">
    <source>
        <dbReference type="Pfam" id="PF00144"/>
    </source>
</evidence>
<comment type="caution">
    <text evidence="3">The sequence shown here is derived from an EMBL/GenBank/DDBJ whole genome shotgun (WGS) entry which is preliminary data.</text>
</comment>
<reference evidence="4" key="1">
    <citation type="submission" date="2023-07" db="EMBL/GenBank/DDBJ databases">
        <title>Conexibacter stalactiti sp. nov., isolated from stalactites in a lava cave and emended description of the genus Conexibacter.</title>
        <authorList>
            <person name="Lee S.D."/>
        </authorList>
    </citation>
    <scope>NUCLEOTIDE SEQUENCE [LARGE SCALE GENOMIC DNA]</scope>
    <source>
        <strain evidence="4">KCTC 39840</strain>
    </source>
</reference>
<feature type="domain" description="Beta-lactamase-related" evidence="2">
    <location>
        <begin position="67"/>
        <end position="341"/>
    </location>
</feature>
<keyword evidence="1 3" id="KW-0378">Hydrolase</keyword>
<gene>
    <name evidence="3" type="ORF">R7226_17225</name>
</gene>
<dbReference type="Pfam" id="PF00144">
    <property type="entry name" value="Beta-lactamase"/>
    <property type="match status" value="1"/>
</dbReference>
<protein>
    <submittedName>
        <fullName evidence="3">Serine hydrolase</fullName>
    </submittedName>
</protein>
<dbReference type="PANTHER" id="PTHR43283">
    <property type="entry name" value="BETA-LACTAMASE-RELATED"/>
    <property type="match status" value="1"/>
</dbReference>
<dbReference type="RefSeq" id="WP_318598470.1">
    <property type="nucleotide sequence ID" value="NZ_JAWSTH010000047.1"/>
</dbReference>
<dbReference type="GO" id="GO:0016787">
    <property type="term" value="F:hydrolase activity"/>
    <property type="evidence" value="ECO:0007669"/>
    <property type="project" value="UniProtKB-KW"/>
</dbReference>
<name>A0ABU4HTU4_9ACTN</name>
<sequence>MPDITAIERADVEIDAVALERAFALAISGEPALPRDMRAWLTTTLADEPWPQIMGDVIERGAPSGVVLVGGREIASWGDADRVEMCFSLAKSALSTVAGIAWADGLLTDLDAPFLDAVPQLEPLVRSGTGNDPYAARAITWRHLLTQSSDWRGELFGVPWWADPQGRQRPDAPVLGPGARFSYNDIRTNLCSLALTHLLGESVEQVFRTRVFDPIGVGSDWSWRGLRQMRDTLPGGREVPVVTGGSHWGGGWWCSARDLARYGLLHLRDGDWEGTRVLPAEWCRLQREPSALRPAYGLMWWLNELDEYPGAGLRGFAAHGTGEQLVWCDPERDLVAVIRWAREPLPILAALTEAVPAIPQESDPT</sequence>
<dbReference type="EMBL" id="JAWSTH010000047">
    <property type="protein sequence ID" value="MDW5596092.1"/>
    <property type="molecule type" value="Genomic_DNA"/>
</dbReference>
<keyword evidence="4" id="KW-1185">Reference proteome</keyword>
<evidence type="ECO:0000313" key="3">
    <source>
        <dbReference type="EMBL" id="MDW5596092.1"/>
    </source>
</evidence>
<dbReference type="InterPro" id="IPR012338">
    <property type="entry name" value="Beta-lactam/transpept-like"/>
</dbReference>
<dbReference type="SUPFAM" id="SSF56601">
    <property type="entry name" value="beta-lactamase/transpeptidase-like"/>
    <property type="match status" value="1"/>
</dbReference>
<dbReference type="Proteomes" id="UP001284601">
    <property type="component" value="Unassembled WGS sequence"/>
</dbReference>
<dbReference type="InterPro" id="IPR050789">
    <property type="entry name" value="Diverse_Enzym_Activities"/>
</dbReference>
<dbReference type="PANTHER" id="PTHR43283:SF11">
    <property type="entry name" value="BETA-LACTAMASE-RELATED DOMAIN-CONTAINING PROTEIN"/>
    <property type="match status" value="1"/>
</dbReference>
<dbReference type="InterPro" id="IPR001466">
    <property type="entry name" value="Beta-lactam-related"/>
</dbReference>
<organism evidence="3 4">
    <name type="scientific">Conexibacter stalactiti</name>
    <dbReference type="NCBI Taxonomy" id="1940611"/>
    <lineage>
        <taxon>Bacteria</taxon>
        <taxon>Bacillati</taxon>
        <taxon>Actinomycetota</taxon>
        <taxon>Thermoleophilia</taxon>
        <taxon>Solirubrobacterales</taxon>
        <taxon>Conexibacteraceae</taxon>
        <taxon>Conexibacter</taxon>
    </lineage>
</organism>
<accession>A0ABU4HTU4</accession>
<proteinExistence type="predicted"/>
<evidence type="ECO:0000313" key="4">
    <source>
        <dbReference type="Proteomes" id="UP001284601"/>
    </source>
</evidence>